<dbReference type="InterPro" id="IPR007404">
    <property type="entry name" value="YdjM-like"/>
</dbReference>
<organism evidence="2 3">
    <name type="scientific">Candidatus Nanoclepta minutus</name>
    <dbReference type="NCBI Taxonomy" id="1940235"/>
    <lineage>
        <taxon>Archaea</taxon>
        <taxon>Nanobdellota</taxon>
        <taxon>Candidatus Nanoclepta</taxon>
    </lineage>
</organism>
<reference evidence="2 3" key="1">
    <citation type="journal article" date="2018" name="Syst. Appl. Microbiol.">
        <title>A new symbiotic nanoarchaeote (Candidatus Nanoclepta minutus) and its host (Zestosphaera tikiterensis gen. nov., sp. nov.) from a New Zealand hot spring.</title>
        <authorList>
            <person name="St John E."/>
            <person name="Liu Y."/>
            <person name="Podar M."/>
            <person name="Stott M.B."/>
            <person name="Meneghin J."/>
            <person name="Chen Z."/>
            <person name="Lagutin K."/>
            <person name="Mitchell K."/>
            <person name="Reysenbach A.L."/>
        </authorList>
    </citation>
    <scope>NUCLEOTIDE SEQUENCE [LARGE SCALE GENOMIC DNA]</scope>
    <source>
        <strain evidence="2">NZ3</strain>
    </source>
</reference>
<sequence length="168" mass="19715">MIGRLHFSTSLLLSYLIYGFLGFDKVSSIVLSIITASISSLPDFDYKIFSWANKKKILFEKTGLKYILFPIYLLILLLIKLFRHRGITHSIFPIIIFFYLSIFFRPFLILSISFLLHSIEDSFTVSGIYPLYPVRDIQLKIPILSNKQRRLQSILSYLFIFIFFLLIL</sequence>
<dbReference type="Pfam" id="PF04307">
    <property type="entry name" value="YdjM"/>
    <property type="match status" value="1"/>
</dbReference>
<dbReference type="EMBL" id="MWMI01000004">
    <property type="protein sequence ID" value="RIB35226.1"/>
    <property type="molecule type" value="Genomic_DNA"/>
</dbReference>
<evidence type="ECO:0000256" key="1">
    <source>
        <dbReference type="SAM" id="Phobius"/>
    </source>
</evidence>
<evidence type="ECO:0000313" key="2">
    <source>
        <dbReference type="EMBL" id="RIB35226.1"/>
    </source>
</evidence>
<gene>
    <name evidence="2" type="ORF">BXU00_02775</name>
</gene>
<feature type="transmembrane region" description="Helical" evidence="1">
    <location>
        <begin position="12"/>
        <end position="38"/>
    </location>
</feature>
<evidence type="ECO:0000313" key="3">
    <source>
        <dbReference type="Proteomes" id="UP000266622"/>
    </source>
</evidence>
<dbReference type="Proteomes" id="UP000266622">
    <property type="component" value="Unassembled WGS sequence"/>
</dbReference>
<name>A0A397WRD6_9ARCH</name>
<keyword evidence="1" id="KW-0472">Membrane</keyword>
<dbReference type="AlphaFoldDB" id="A0A397WRD6"/>
<feature type="transmembrane region" description="Helical" evidence="1">
    <location>
        <begin position="63"/>
        <end position="82"/>
    </location>
</feature>
<protein>
    <recommendedName>
        <fullName evidence="4">Metal-dependent hydrolase</fullName>
    </recommendedName>
</protein>
<keyword evidence="1" id="KW-0812">Transmembrane</keyword>
<keyword evidence="1" id="KW-1133">Transmembrane helix</keyword>
<comment type="caution">
    <text evidence="2">The sequence shown here is derived from an EMBL/GenBank/DDBJ whole genome shotgun (WGS) entry which is preliminary data.</text>
</comment>
<evidence type="ECO:0008006" key="4">
    <source>
        <dbReference type="Google" id="ProtNLM"/>
    </source>
</evidence>
<proteinExistence type="predicted"/>
<feature type="transmembrane region" description="Helical" evidence="1">
    <location>
        <begin position="94"/>
        <end position="116"/>
    </location>
</feature>
<accession>A0A397WRD6</accession>
<feature type="transmembrane region" description="Helical" evidence="1">
    <location>
        <begin position="150"/>
        <end position="167"/>
    </location>
</feature>